<evidence type="ECO:0000313" key="1">
    <source>
        <dbReference type="EMBL" id="KAF6131095.1"/>
    </source>
</evidence>
<sequence>MCWDGAGRDSRSGGAGRKKPLSWTCWSAKQWPSACPHTFPGLCLASEDVEGPSDCVSERKQHQGLTLQGSCVGPPLSGLDQRALRGGSPGAACFCTIFSGRTCDPKVTPSLQNLDGWVLCPGGWSCERMWRVGPCPPDEELKRIPGVLAGACAQIGGRRPWETACRRARILADSVEEHEDPASFL</sequence>
<evidence type="ECO:0000313" key="2">
    <source>
        <dbReference type="Proteomes" id="UP000664940"/>
    </source>
</evidence>
<comment type="caution">
    <text evidence="1">The sequence shown here is derived from an EMBL/GenBank/DDBJ whole genome shotgun (WGS) entry which is preliminary data.</text>
</comment>
<protein>
    <submittedName>
        <fullName evidence="1">Uncharacterized protein</fullName>
    </submittedName>
</protein>
<name>A0A834ERT8_9CHIR</name>
<gene>
    <name evidence="1" type="ORF">HJG60_007996</name>
</gene>
<dbReference type="EMBL" id="JABVXQ010000001">
    <property type="protein sequence ID" value="KAF6131095.1"/>
    <property type="molecule type" value="Genomic_DNA"/>
</dbReference>
<dbReference type="Proteomes" id="UP000664940">
    <property type="component" value="Unassembled WGS sequence"/>
</dbReference>
<reference evidence="1 2" key="1">
    <citation type="journal article" date="2020" name="Nature">
        <title>Six reference-quality genomes reveal evolution of bat adaptations.</title>
        <authorList>
            <person name="Jebb D."/>
            <person name="Huang Z."/>
            <person name="Pippel M."/>
            <person name="Hughes G.M."/>
            <person name="Lavrichenko K."/>
            <person name="Devanna P."/>
            <person name="Winkler S."/>
            <person name="Jermiin L.S."/>
            <person name="Skirmuntt E.C."/>
            <person name="Katzourakis A."/>
            <person name="Burkitt-Gray L."/>
            <person name="Ray D.A."/>
            <person name="Sullivan K.A.M."/>
            <person name="Roscito J.G."/>
            <person name="Kirilenko B.M."/>
            <person name="Davalos L.M."/>
            <person name="Corthals A.P."/>
            <person name="Power M.L."/>
            <person name="Jones G."/>
            <person name="Ransome R.D."/>
            <person name="Dechmann D.K.N."/>
            <person name="Locatelli A.G."/>
            <person name="Puechmaille S.J."/>
            <person name="Fedrigo O."/>
            <person name="Jarvis E.D."/>
            <person name="Hiller M."/>
            <person name="Vernes S.C."/>
            <person name="Myers E.W."/>
            <person name="Teeling E.C."/>
        </authorList>
    </citation>
    <scope>NUCLEOTIDE SEQUENCE [LARGE SCALE GENOMIC DNA]</scope>
    <source>
        <strain evidence="1">Bat1K_MPI-CBG_1</strain>
    </source>
</reference>
<dbReference type="AlphaFoldDB" id="A0A834ERT8"/>
<organism evidence="1 2">
    <name type="scientific">Phyllostomus discolor</name>
    <name type="common">pale spear-nosed bat</name>
    <dbReference type="NCBI Taxonomy" id="89673"/>
    <lineage>
        <taxon>Eukaryota</taxon>
        <taxon>Metazoa</taxon>
        <taxon>Chordata</taxon>
        <taxon>Craniata</taxon>
        <taxon>Vertebrata</taxon>
        <taxon>Euteleostomi</taxon>
        <taxon>Mammalia</taxon>
        <taxon>Eutheria</taxon>
        <taxon>Laurasiatheria</taxon>
        <taxon>Chiroptera</taxon>
        <taxon>Yangochiroptera</taxon>
        <taxon>Phyllostomidae</taxon>
        <taxon>Phyllostominae</taxon>
        <taxon>Phyllostomus</taxon>
    </lineage>
</organism>
<proteinExistence type="predicted"/>
<accession>A0A834ERT8</accession>